<organism evidence="1 2">
    <name type="scientific">Pocillopora meandrina</name>
    <dbReference type="NCBI Taxonomy" id="46732"/>
    <lineage>
        <taxon>Eukaryota</taxon>
        <taxon>Metazoa</taxon>
        <taxon>Cnidaria</taxon>
        <taxon>Anthozoa</taxon>
        <taxon>Hexacorallia</taxon>
        <taxon>Scleractinia</taxon>
        <taxon>Astrocoeniina</taxon>
        <taxon>Pocilloporidae</taxon>
        <taxon>Pocillopora</taxon>
    </lineage>
</organism>
<evidence type="ECO:0000313" key="1">
    <source>
        <dbReference type="EMBL" id="CAH3146974.1"/>
    </source>
</evidence>
<dbReference type="EMBL" id="CALNXJ010000042">
    <property type="protein sequence ID" value="CAH3146974.1"/>
    <property type="molecule type" value="Genomic_DNA"/>
</dbReference>
<name>A0AAU9XGN3_9CNID</name>
<gene>
    <name evidence="1" type="ORF">PMEA_00023211</name>
</gene>
<dbReference type="Proteomes" id="UP001159428">
    <property type="component" value="Unassembled WGS sequence"/>
</dbReference>
<accession>A0AAU9XGN3</accession>
<comment type="caution">
    <text evidence="1">The sequence shown here is derived from an EMBL/GenBank/DDBJ whole genome shotgun (WGS) entry which is preliminary data.</text>
</comment>
<dbReference type="AlphaFoldDB" id="A0AAU9XGN3"/>
<sequence length="91" mass="10716">MTEMEKEIQTLQRKLFFGEVALKLTQERCQLMENNYNLLRTKEKNLLWQSLACQTKLQDLKSKHEAIQFSRSKEATPAARWLASSLPNLYL</sequence>
<evidence type="ECO:0000313" key="2">
    <source>
        <dbReference type="Proteomes" id="UP001159428"/>
    </source>
</evidence>
<protein>
    <submittedName>
        <fullName evidence="1">Uncharacterized protein</fullName>
    </submittedName>
</protein>
<reference evidence="1 2" key="1">
    <citation type="submission" date="2022-05" db="EMBL/GenBank/DDBJ databases">
        <authorList>
            <consortium name="Genoscope - CEA"/>
            <person name="William W."/>
        </authorList>
    </citation>
    <scope>NUCLEOTIDE SEQUENCE [LARGE SCALE GENOMIC DNA]</scope>
</reference>
<keyword evidence="2" id="KW-1185">Reference proteome</keyword>
<proteinExistence type="predicted"/>